<organism evidence="1 2">
    <name type="scientific">Aeromonas caviae</name>
    <name type="common">Aeromonas punctata</name>
    <dbReference type="NCBI Taxonomy" id="648"/>
    <lineage>
        <taxon>Bacteria</taxon>
        <taxon>Pseudomonadati</taxon>
        <taxon>Pseudomonadota</taxon>
        <taxon>Gammaproteobacteria</taxon>
        <taxon>Aeromonadales</taxon>
        <taxon>Aeromonadaceae</taxon>
        <taxon>Aeromonas</taxon>
    </lineage>
</organism>
<accession>A0AA43AHC0</accession>
<proteinExistence type="predicted"/>
<dbReference type="Proteomes" id="UP001160758">
    <property type="component" value="Unassembled WGS sequence"/>
</dbReference>
<dbReference type="RefSeq" id="WP_279981271.1">
    <property type="nucleotide sequence ID" value="NZ_JAOCFT010000001.1"/>
</dbReference>
<gene>
    <name evidence="1" type="ORF">N5I07_07195</name>
</gene>
<sequence length="586" mass="67527">MSLKEVKTIGYDFIVDHLLWALDLYDGDRNARLKEKRSYTSKQNIYVDELHEKLMQALCTQGEDTTILVNGLLDFSEVAASYIFSKPVIAPLSKEQINQRYAKHILCPLLVAYMEIFSEFHDESPFMRHLDSLLSSTNEKGIAFAARKMLLSILTAPECKHYREELTEFIRDIRPDRTQRRATIEQKIRLAKTTCNGIDKPEEKQKSLIRLTTLQEAYTACMVAIYFDIKTGLGCHLAKLHKIALAEKMTFSDIRVNSLSSSIITFIATKQHIDSALPKETKVHLDKLWESAVKGVPLITNPYIKQNINTIFYLLGKSRYSVGIITDHKKSEKFFDRVVTQEKMCYLKPYALMLQVLYHIKNERVQEALDLLESEGTSLLDGLIGFPAYYVAVLYLGLKIKTNPLKLKNGNLNELIKIILDTQALYSDIRIDSAYLLDMEFESFFSDSYTHTILRSIKAYNSIISTNLGSHQNRSRLSIVDTWDGVEAWLEKIHVNLIDVPTEERADVMKSLFTKAEKEKSFITYLSNSTLYHCVRELDGFLFYLPISAENHHYTHRVRQDIEYRKDLLQALNPEQYAKDSIHELA</sequence>
<comment type="caution">
    <text evidence="1">The sequence shown here is derived from an EMBL/GenBank/DDBJ whole genome shotgun (WGS) entry which is preliminary data.</text>
</comment>
<name>A0AA43AHC0_AERCA</name>
<reference evidence="1" key="1">
    <citation type="submission" date="2022-09" db="EMBL/GenBank/DDBJ databases">
        <title>Intensive care unit water sources are persistently colonized with multi-drug resistant bacteria and are the site of extensive horizontal gene transfer of antibiotic resistance genes.</title>
        <authorList>
            <person name="Diorio-Toth L."/>
        </authorList>
    </citation>
    <scope>NUCLEOTIDE SEQUENCE</scope>
    <source>
        <strain evidence="1">GD03796</strain>
    </source>
</reference>
<protein>
    <submittedName>
        <fullName evidence="1">Uncharacterized protein</fullName>
    </submittedName>
</protein>
<dbReference type="EMBL" id="JAOCFT010000001">
    <property type="protein sequence ID" value="MDH1897351.1"/>
    <property type="molecule type" value="Genomic_DNA"/>
</dbReference>
<evidence type="ECO:0000313" key="1">
    <source>
        <dbReference type="EMBL" id="MDH1897351.1"/>
    </source>
</evidence>
<evidence type="ECO:0000313" key="2">
    <source>
        <dbReference type="Proteomes" id="UP001160758"/>
    </source>
</evidence>
<dbReference type="AlphaFoldDB" id="A0AA43AHC0"/>